<dbReference type="SUPFAM" id="SSF55073">
    <property type="entry name" value="Nucleotide cyclase"/>
    <property type="match status" value="1"/>
</dbReference>
<dbReference type="PANTHER" id="PTHR44757:SF2">
    <property type="entry name" value="BIOFILM ARCHITECTURE MAINTENANCE PROTEIN MBAA"/>
    <property type="match status" value="1"/>
</dbReference>
<evidence type="ECO:0000259" key="2">
    <source>
        <dbReference type="PROSITE" id="PS50887"/>
    </source>
</evidence>
<dbReference type="SUPFAM" id="SSF55785">
    <property type="entry name" value="PYP-like sensor domain (PAS domain)"/>
    <property type="match status" value="1"/>
</dbReference>
<organism evidence="3 4">
    <name type="scientific">Sphaerotilus microaerophilus</name>
    <dbReference type="NCBI Taxonomy" id="2914710"/>
    <lineage>
        <taxon>Bacteria</taxon>
        <taxon>Pseudomonadati</taxon>
        <taxon>Pseudomonadota</taxon>
        <taxon>Betaproteobacteria</taxon>
        <taxon>Burkholderiales</taxon>
        <taxon>Sphaerotilaceae</taxon>
        <taxon>Sphaerotilus</taxon>
    </lineage>
</organism>
<dbReference type="Pfam" id="PF12860">
    <property type="entry name" value="PAS_7"/>
    <property type="match status" value="1"/>
</dbReference>
<dbReference type="InterPro" id="IPR000160">
    <property type="entry name" value="GGDEF_dom"/>
</dbReference>
<evidence type="ECO:0008006" key="5">
    <source>
        <dbReference type="Google" id="ProtNLM"/>
    </source>
</evidence>
<dbReference type="PANTHER" id="PTHR44757">
    <property type="entry name" value="DIGUANYLATE CYCLASE DGCP"/>
    <property type="match status" value="1"/>
</dbReference>
<dbReference type="NCBIfam" id="TIGR00254">
    <property type="entry name" value="GGDEF"/>
    <property type="match status" value="1"/>
</dbReference>
<dbReference type="Gene3D" id="3.20.20.450">
    <property type="entry name" value="EAL domain"/>
    <property type="match status" value="1"/>
</dbReference>
<protein>
    <recommendedName>
        <fullName evidence="5">EAL domain-containing protein</fullName>
    </recommendedName>
</protein>
<dbReference type="Gene3D" id="3.30.450.20">
    <property type="entry name" value="PAS domain"/>
    <property type="match status" value="1"/>
</dbReference>
<dbReference type="SMART" id="SM00267">
    <property type="entry name" value="GGDEF"/>
    <property type="match status" value="1"/>
</dbReference>
<evidence type="ECO:0000259" key="1">
    <source>
        <dbReference type="PROSITE" id="PS50883"/>
    </source>
</evidence>
<accession>A0ABN6PM26</accession>
<dbReference type="Proteomes" id="UP001057498">
    <property type="component" value="Chromosome"/>
</dbReference>
<feature type="domain" description="EAL" evidence="1">
    <location>
        <begin position="360"/>
        <end position="611"/>
    </location>
</feature>
<name>A0ABN6PM26_9BURK</name>
<dbReference type="Pfam" id="PF00563">
    <property type="entry name" value="EAL"/>
    <property type="match status" value="1"/>
</dbReference>
<dbReference type="CDD" id="cd01949">
    <property type="entry name" value="GGDEF"/>
    <property type="match status" value="1"/>
</dbReference>
<dbReference type="InterPro" id="IPR052155">
    <property type="entry name" value="Biofilm_reg_signaling"/>
</dbReference>
<dbReference type="PROSITE" id="PS50887">
    <property type="entry name" value="GGDEF"/>
    <property type="match status" value="1"/>
</dbReference>
<reference evidence="3" key="1">
    <citation type="submission" date="2022-04" db="EMBL/GenBank/DDBJ databases">
        <title>Whole genome sequence of Sphaerotilus sp. FB-5.</title>
        <authorList>
            <person name="Takeda M."/>
            <person name="Narihara S."/>
            <person name="Akimoto M."/>
            <person name="Akimoto R."/>
            <person name="Nishiyashiki S."/>
            <person name="Murakami T."/>
        </authorList>
    </citation>
    <scope>NUCLEOTIDE SEQUENCE</scope>
    <source>
        <strain evidence="3">FB-5</strain>
    </source>
</reference>
<dbReference type="SUPFAM" id="SSF141868">
    <property type="entry name" value="EAL domain-like"/>
    <property type="match status" value="1"/>
</dbReference>
<dbReference type="EMBL" id="AP025730">
    <property type="protein sequence ID" value="BDI05603.1"/>
    <property type="molecule type" value="Genomic_DNA"/>
</dbReference>
<dbReference type="InterPro" id="IPR035919">
    <property type="entry name" value="EAL_sf"/>
</dbReference>
<dbReference type="Gene3D" id="3.30.70.270">
    <property type="match status" value="1"/>
</dbReference>
<proteinExistence type="predicted"/>
<feature type="domain" description="GGDEF" evidence="2">
    <location>
        <begin position="218"/>
        <end position="351"/>
    </location>
</feature>
<dbReference type="InterPro" id="IPR035965">
    <property type="entry name" value="PAS-like_dom_sf"/>
</dbReference>
<gene>
    <name evidence="3" type="ORF">CATMQ487_25730</name>
</gene>
<keyword evidence="4" id="KW-1185">Reference proteome</keyword>
<dbReference type="CDD" id="cd01948">
    <property type="entry name" value="EAL"/>
    <property type="match status" value="1"/>
</dbReference>
<evidence type="ECO:0000313" key="4">
    <source>
        <dbReference type="Proteomes" id="UP001057498"/>
    </source>
</evidence>
<dbReference type="InterPro" id="IPR029787">
    <property type="entry name" value="Nucleotide_cyclase"/>
</dbReference>
<dbReference type="Pfam" id="PF00990">
    <property type="entry name" value="GGDEF"/>
    <property type="match status" value="1"/>
</dbReference>
<dbReference type="InterPro" id="IPR043128">
    <property type="entry name" value="Rev_trsase/Diguanyl_cyclase"/>
</dbReference>
<sequence length="628" mass="69073">MHKLLVKQLQRARCGEGQVDLDRLCTLVSSAYDDDERDRQRIARANRLMGEEIDEAHRRLEAVVDSLQVQNTRFEAALENMSQGLCMFDVQQRLAVCNRRFAAMFGLDAAAQVGRRLVEAHSDCDPQGQPISPYLALMHSARRTALQRDCTDGRILVVTHEPLPDGGCVQTYDDVTAWRLADARMARMASHDALTDLPNRVLLRDRIDNALATRAADRHVALMCLDLDRFKAVNDSLGHPAGDALLLQVTQRLRQHVRASDTIARLGGDEFAILLDQLSPVANPEELAERLVHAIEQPYDLDGQTANIGVSIGIALAPRDGEDAVTLVKRADLALYNAKASGRGRHSFFDPAMDEAAQDRRTLEIDLRRALEVGEFELHYQPLLHVNSQQVSGFEALLRWRHPQRGLVPPGDFIPMAEDLGLIVPIGDWVLRRACRDAAQWPTPLRVAVNVSARQFTLGQGLVDSVRTALADAGLRAERLELEITESVLMDHNAATLEVLHALRGDGVHIVMDDFGIGYSSLAYLRSFPFDKVKIDRSFVHEVSHKADALAIIRAVSGLCSSLGIASTAEGVETAEQLNLVAREDCTEVQGYLFSRPVPEGDIPTLLARLAGLGEVALAVVVASGQDS</sequence>
<dbReference type="SMART" id="SM00052">
    <property type="entry name" value="EAL"/>
    <property type="match status" value="1"/>
</dbReference>
<dbReference type="InterPro" id="IPR001633">
    <property type="entry name" value="EAL_dom"/>
</dbReference>
<dbReference type="PROSITE" id="PS50883">
    <property type="entry name" value="EAL"/>
    <property type="match status" value="1"/>
</dbReference>
<evidence type="ECO:0000313" key="3">
    <source>
        <dbReference type="EMBL" id="BDI05603.1"/>
    </source>
</evidence>
<dbReference type="RefSeq" id="WP_251973616.1">
    <property type="nucleotide sequence ID" value="NZ_AP025730.1"/>
</dbReference>